<evidence type="ECO:0000313" key="1">
    <source>
        <dbReference type="EMBL" id="UTW04025.1"/>
    </source>
</evidence>
<gene>
    <name evidence="1" type="ORF">KDX31_03125</name>
</gene>
<dbReference type="EMBL" id="CP073344">
    <property type="protein sequence ID" value="UTW04025.1"/>
    <property type="molecule type" value="Genomic_DNA"/>
</dbReference>
<dbReference type="Proteomes" id="UP001059950">
    <property type="component" value="Chromosome"/>
</dbReference>
<proteinExistence type="predicted"/>
<protein>
    <submittedName>
        <fullName evidence="1">Uncharacterized protein</fullName>
    </submittedName>
</protein>
<name>A0ABY5GY66_9GAMM</name>
<sequence>MDIIQTRMPRFRPRAETAEDATRVVGYMQKLGEYQKMSDTITATAADIHRLQREKRGEVLFGEYDGVTIGFIYFYQNSSALTGQTGFVYPLFAARLSSKSAS</sequence>
<dbReference type="InterPro" id="IPR016181">
    <property type="entry name" value="Acyl_CoA_acyltransferase"/>
</dbReference>
<accession>A0ABY5GY66</accession>
<keyword evidence="2" id="KW-1185">Reference proteome</keyword>
<dbReference type="SUPFAM" id="SSF55729">
    <property type="entry name" value="Acyl-CoA N-acyltransferases (Nat)"/>
    <property type="match status" value="1"/>
</dbReference>
<evidence type="ECO:0000313" key="2">
    <source>
        <dbReference type="Proteomes" id="UP001059950"/>
    </source>
</evidence>
<organism evidence="1 2">
    <name type="scientific">Amphritea atlantica</name>
    <dbReference type="NCBI Taxonomy" id="355243"/>
    <lineage>
        <taxon>Bacteria</taxon>
        <taxon>Pseudomonadati</taxon>
        <taxon>Pseudomonadota</taxon>
        <taxon>Gammaproteobacteria</taxon>
        <taxon>Oceanospirillales</taxon>
        <taxon>Oceanospirillaceae</taxon>
        <taxon>Amphritea</taxon>
    </lineage>
</organism>
<dbReference type="Gene3D" id="3.40.630.30">
    <property type="match status" value="1"/>
</dbReference>
<reference evidence="1" key="1">
    <citation type="submission" date="2021-04" db="EMBL/GenBank/DDBJ databases">
        <title>Oceanospirillales bacteria with DddD are important DMSP degraders in coastal seawater.</title>
        <authorList>
            <person name="Liu J."/>
        </authorList>
    </citation>
    <scope>NUCLEOTIDE SEQUENCE</scope>
    <source>
        <strain evidence="1">GY6</strain>
    </source>
</reference>